<dbReference type="EMBL" id="CAJPEX010002230">
    <property type="protein sequence ID" value="CAG0920682.1"/>
    <property type="molecule type" value="Genomic_DNA"/>
</dbReference>
<dbReference type="CDD" id="cd02513">
    <property type="entry name" value="CMP-NeuAc_Synthase"/>
    <property type="match status" value="1"/>
</dbReference>
<reference evidence="1" key="1">
    <citation type="submission" date="2020-11" db="EMBL/GenBank/DDBJ databases">
        <authorList>
            <person name="Tran Van P."/>
        </authorList>
    </citation>
    <scope>NUCLEOTIDE SEQUENCE</scope>
</reference>
<keyword evidence="2" id="KW-1185">Reference proteome</keyword>
<evidence type="ECO:0008006" key="3">
    <source>
        <dbReference type="Google" id="ProtNLM"/>
    </source>
</evidence>
<evidence type="ECO:0000313" key="2">
    <source>
        <dbReference type="Proteomes" id="UP000678499"/>
    </source>
</evidence>
<evidence type="ECO:0000313" key="1">
    <source>
        <dbReference type="EMBL" id="CAD7280530.1"/>
    </source>
</evidence>
<dbReference type="InterPro" id="IPR003329">
    <property type="entry name" value="Cytidylyl_trans"/>
</dbReference>
<dbReference type="GO" id="GO:0008781">
    <property type="term" value="F:N-acylneuraminate cytidylyltransferase activity"/>
    <property type="evidence" value="ECO:0007669"/>
    <property type="project" value="TreeGrafter"/>
</dbReference>
<sequence length="249" mass="27572">MSDTAMEHNRSPHVAAVILARGGSKGIPSKNLKVIGGHPLIAYAIHACCNTEEITSTWISTDSDAIAEAAEKYGAKVHRRAAYTATDTASSVTGVKEFLEHHPEVDIVVMVQATSPLIIPQYLKEAARKMLDENWDSVFSVTRIHKFTWKDVTGTNESTVPLNFTPSKRPRRQEWSGMMVENGMFYFCKASIAKETFYQDGERVTFIEVPESLSLEVDTHIELHLAEQSLLFLADELGAKGGLRPVVPK</sequence>
<dbReference type="PANTHER" id="PTHR21485">
    <property type="entry name" value="HAD SUPERFAMILY MEMBERS CMAS AND KDSC"/>
    <property type="match status" value="1"/>
</dbReference>
<protein>
    <recommendedName>
        <fullName evidence="3">N-acylneuraminate cytidylyltransferase</fullName>
    </recommendedName>
</protein>
<dbReference type="PANTHER" id="PTHR21485:SF3">
    <property type="entry name" value="N-ACYLNEURAMINATE CYTIDYLYLTRANSFERASE"/>
    <property type="match status" value="1"/>
</dbReference>
<dbReference type="Proteomes" id="UP000678499">
    <property type="component" value="Unassembled WGS sequence"/>
</dbReference>
<organism evidence="1">
    <name type="scientific">Notodromas monacha</name>
    <dbReference type="NCBI Taxonomy" id="399045"/>
    <lineage>
        <taxon>Eukaryota</taxon>
        <taxon>Metazoa</taxon>
        <taxon>Ecdysozoa</taxon>
        <taxon>Arthropoda</taxon>
        <taxon>Crustacea</taxon>
        <taxon>Oligostraca</taxon>
        <taxon>Ostracoda</taxon>
        <taxon>Podocopa</taxon>
        <taxon>Podocopida</taxon>
        <taxon>Cypridocopina</taxon>
        <taxon>Cypridoidea</taxon>
        <taxon>Cyprididae</taxon>
        <taxon>Notodromas</taxon>
    </lineage>
</organism>
<dbReference type="SUPFAM" id="SSF53448">
    <property type="entry name" value="Nucleotide-diphospho-sugar transferases"/>
    <property type="match status" value="1"/>
</dbReference>
<dbReference type="EMBL" id="OA884267">
    <property type="protein sequence ID" value="CAD7280530.1"/>
    <property type="molecule type" value="Genomic_DNA"/>
</dbReference>
<accession>A0A7R9GFD6</accession>
<name>A0A7R9GFD6_9CRUS</name>
<dbReference type="InterPro" id="IPR029044">
    <property type="entry name" value="Nucleotide-diphossugar_trans"/>
</dbReference>
<dbReference type="Gene3D" id="3.90.550.10">
    <property type="entry name" value="Spore Coat Polysaccharide Biosynthesis Protein SpsA, Chain A"/>
    <property type="match status" value="1"/>
</dbReference>
<dbReference type="InterPro" id="IPR050793">
    <property type="entry name" value="CMP-NeuNAc_synthase"/>
</dbReference>
<gene>
    <name evidence="1" type="ORF">NMOB1V02_LOCUS8189</name>
</gene>
<dbReference type="OrthoDB" id="10262032at2759"/>
<dbReference type="Pfam" id="PF02348">
    <property type="entry name" value="CTP_transf_3"/>
    <property type="match status" value="1"/>
</dbReference>
<proteinExistence type="predicted"/>
<dbReference type="AlphaFoldDB" id="A0A7R9GFD6"/>